<protein>
    <submittedName>
        <fullName evidence="1">Glyoxalase/bleomycin resistance/extradiol dioxygenase family protein</fullName>
    </submittedName>
</protein>
<dbReference type="InterPro" id="IPR029068">
    <property type="entry name" value="Glyas_Bleomycin-R_OHBP_Dase"/>
</dbReference>
<accession>A0A5C7FFN8</accession>
<dbReference type="EMBL" id="VOXD01000050">
    <property type="protein sequence ID" value="TXF85029.1"/>
    <property type="molecule type" value="Genomic_DNA"/>
</dbReference>
<reference evidence="1 2" key="1">
    <citation type="submission" date="2019-08" db="EMBL/GenBank/DDBJ databases">
        <title>Lewinella sp. strain SSH13 Genome sequencing and assembly.</title>
        <authorList>
            <person name="Kim I."/>
        </authorList>
    </citation>
    <scope>NUCLEOTIDE SEQUENCE [LARGE SCALE GENOMIC DNA]</scope>
    <source>
        <strain evidence="1 2">SSH13</strain>
    </source>
</reference>
<dbReference type="RefSeq" id="WP_147932730.1">
    <property type="nucleotide sequence ID" value="NZ_VOXD01000050.1"/>
</dbReference>
<dbReference type="Proteomes" id="UP000321907">
    <property type="component" value="Unassembled WGS sequence"/>
</dbReference>
<name>A0A5C7FFN8_9BACT</name>
<evidence type="ECO:0000313" key="1">
    <source>
        <dbReference type="EMBL" id="TXF85029.1"/>
    </source>
</evidence>
<proteinExistence type="predicted"/>
<evidence type="ECO:0000313" key="2">
    <source>
        <dbReference type="Proteomes" id="UP000321907"/>
    </source>
</evidence>
<dbReference type="AlphaFoldDB" id="A0A5C7FFN8"/>
<keyword evidence="1" id="KW-0560">Oxidoreductase</keyword>
<sequence>MKLNLIVIRSANPEELAEWYAHFGLTFEYHRHGNGPMHYSADVNGVTMEIYPLKRSQTEVDLSLRLGFEVENLDSLTAQIADVISPPKQSEWGYRAVVADPEGRRVELVEQN</sequence>
<keyword evidence="2" id="KW-1185">Reference proteome</keyword>
<comment type="caution">
    <text evidence="1">The sequence shown here is derived from an EMBL/GenBank/DDBJ whole genome shotgun (WGS) entry which is preliminary data.</text>
</comment>
<keyword evidence="1" id="KW-0223">Dioxygenase</keyword>
<gene>
    <name evidence="1" type="ORF">FUA23_20915</name>
</gene>
<dbReference type="OrthoDB" id="5186830at2"/>
<dbReference type="SUPFAM" id="SSF54593">
    <property type="entry name" value="Glyoxalase/Bleomycin resistance protein/Dihydroxybiphenyl dioxygenase"/>
    <property type="match status" value="1"/>
</dbReference>
<organism evidence="1 2">
    <name type="scientific">Neolewinella aurantiaca</name>
    <dbReference type="NCBI Taxonomy" id="2602767"/>
    <lineage>
        <taxon>Bacteria</taxon>
        <taxon>Pseudomonadati</taxon>
        <taxon>Bacteroidota</taxon>
        <taxon>Saprospiria</taxon>
        <taxon>Saprospirales</taxon>
        <taxon>Lewinellaceae</taxon>
        <taxon>Neolewinella</taxon>
    </lineage>
</organism>
<dbReference type="GO" id="GO:0051213">
    <property type="term" value="F:dioxygenase activity"/>
    <property type="evidence" value="ECO:0007669"/>
    <property type="project" value="UniProtKB-KW"/>
</dbReference>
<dbReference type="Gene3D" id="3.10.180.10">
    <property type="entry name" value="2,3-Dihydroxybiphenyl 1,2-Dioxygenase, domain 1"/>
    <property type="match status" value="1"/>
</dbReference>